<dbReference type="Gene3D" id="3.30.710.10">
    <property type="entry name" value="Potassium Channel Kv1.1, Chain A"/>
    <property type="match status" value="1"/>
</dbReference>
<dbReference type="PROSITE" id="PS50097">
    <property type="entry name" value="BTB"/>
    <property type="match status" value="1"/>
</dbReference>
<dbReference type="AlphaFoldDB" id="A0A4T0C320"/>
<feature type="domain" description="BTB" evidence="1">
    <location>
        <begin position="51"/>
        <end position="126"/>
    </location>
</feature>
<comment type="caution">
    <text evidence="2">The sequence shown here is derived from an EMBL/GenBank/DDBJ whole genome shotgun (WGS) entry which is preliminary data.</text>
</comment>
<organism evidence="2 3">
    <name type="scientific">Aureobasidium pullulans</name>
    <name type="common">Black yeast</name>
    <name type="synonym">Pullularia pullulans</name>
    <dbReference type="NCBI Taxonomy" id="5580"/>
    <lineage>
        <taxon>Eukaryota</taxon>
        <taxon>Fungi</taxon>
        <taxon>Dikarya</taxon>
        <taxon>Ascomycota</taxon>
        <taxon>Pezizomycotina</taxon>
        <taxon>Dothideomycetes</taxon>
        <taxon>Dothideomycetidae</taxon>
        <taxon>Dothideales</taxon>
        <taxon>Saccotheciaceae</taxon>
        <taxon>Aureobasidium</taxon>
    </lineage>
</organism>
<name>A0A4T0C320_AURPU</name>
<gene>
    <name evidence="2" type="ORF">D6C78_03511</name>
</gene>
<dbReference type="EMBL" id="QZBZ01000051">
    <property type="protein sequence ID" value="TIA39134.1"/>
    <property type="molecule type" value="Genomic_DNA"/>
</dbReference>
<evidence type="ECO:0000259" key="1">
    <source>
        <dbReference type="PROSITE" id="PS50097"/>
    </source>
</evidence>
<proteinExistence type="predicted"/>
<dbReference type="SUPFAM" id="SSF54695">
    <property type="entry name" value="POZ domain"/>
    <property type="match status" value="1"/>
</dbReference>
<dbReference type="InterPro" id="IPR011333">
    <property type="entry name" value="SKP1/BTB/POZ_sf"/>
</dbReference>
<reference evidence="2 3" key="1">
    <citation type="submission" date="2018-10" db="EMBL/GenBank/DDBJ databases">
        <title>Fifty Aureobasidium pullulans genomes reveal a recombining polyextremotolerant generalist.</title>
        <authorList>
            <person name="Gostincar C."/>
            <person name="Turk M."/>
            <person name="Zajc J."/>
            <person name="Gunde-Cimerman N."/>
        </authorList>
    </citation>
    <scope>NUCLEOTIDE SEQUENCE [LARGE SCALE GENOMIC DNA]</scope>
    <source>
        <strain evidence="2 3">EXF-1645</strain>
    </source>
</reference>
<accession>A0A4T0C320</accession>
<sequence>HLCLTYILKATTTSAHHSLNIQQPDIYLHQEVTMAANSNPKGHIWSSDAVCDIITTKTKMLDCRARGGFHAVIHRDLLCNFSTYYTALLKGGFAEAGTDNVTFELDRPQARMLITWLYSGSITEDARYHDIFDLYLFADMTDIRALRKSIMDHLHKHSHEKGNPRLKHVAKVLAVLSKSSGLVRWMVDRYARHWRVRISDEPKRKRAMEKYKDFFIQVRAAQGKAKVYTCRSSQCCVIEDPCCDIVDDTRGCGCSRHTNTPSQACNYHEHANFDEWRKCAGKKWCYSHIADAAYLRGTTADDPLPKDRLATYEYDSSDDEGGFGSSPRKIWKFRNYLPEDDERLVMMSLR</sequence>
<dbReference type="Proteomes" id="UP000308724">
    <property type="component" value="Unassembled WGS sequence"/>
</dbReference>
<evidence type="ECO:0000313" key="3">
    <source>
        <dbReference type="Proteomes" id="UP000308724"/>
    </source>
</evidence>
<dbReference type="InterPro" id="IPR000210">
    <property type="entry name" value="BTB/POZ_dom"/>
</dbReference>
<protein>
    <recommendedName>
        <fullName evidence="1">BTB domain-containing protein</fullName>
    </recommendedName>
</protein>
<evidence type="ECO:0000313" key="2">
    <source>
        <dbReference type="EMBL" id="TIA39134.1"/>
    </source>
</evidence>
<feature type="non-terminal residue" evidence="2">
    <location>
        <position position="1"/>
    </location>
</feature>